<reference evidence="2 3" key="1">
    <citation type="journal article" date="2016" name="Mol. Biol. Evol.">
        <title>Comparative Genomics of Early-Diverging Mushroom-Forming Fungi Provides Insights into the Origins of Lignocellulose Decay Capabilities.</title>
        <authorList>
            <person name="Nagy L.G."/>
            <person name="Riley R."/>
            <person name="Tritt A."/>
            <person name="Adam C."/>
            <person name="Daum C."/>
            <person name="Floudas D."/>
            <person name="Sun H."/>
            <person name="Yadav J.S."/>
            <person name="Pangilinan J."/>
            <person name="Larsson K.H."/>
            <person name="Matsuura K."/>
            <person name="Barry K."/>
            <person name="Labutti K."/>
            <person name="Kuo R."/>
            <person name="Ohm R.A."/>
            <person name="Bhattacharya S.S."/>
            <person name="Shirouzu T."/>
            <person name="Yoshinaga Y."/>
            <person name="Martin F.M."/>
            <person name="Grigoriev I.V."/>
            <person name="Hibbett D.S."/>
        </authorList>
    </citation>
    <scope>NUCLEOTIDE SEQUENCE [LARGE SCALE GENOMIC DNA]</scope>
    <source>
        <strain evidence="2 3">CBS 109695</strain>
    </source>
</reference>
<dbReference type="AlphaFoldDB" id="A0A167SIB4"/>
<dbReference type="Proteomes" id="UP000076532">
    <property type="component" value="Unassembled WGS sequence"/>
</dbReference>
<evidence type="ECO:0000313" key="2">
    <source>
        <dbReference type="EMBL" id="KZP01945.1"/>
    </source>
</evidence>
<evidence type="ECO:0000313" key="3">
    <source>
        <dbReference type="Proteomes" id="UP000076532"/>
    </source>
</evidence>
<protein>
    <submittedName>
        <fullName evidence="2">Uncharacterized protein</fullName>
    </submittedName>
</protein>
<name>A0A167SIB4_9AGAM</name>
<proteinExistence type="predicted"/>
<keyword evidence="3" id="KW-1185">Reference proteome</keyword>
<feature type="region of interest" description="Disordered" evidence="1">
    <location>
        <begin position="1"/>
        <end position="23"/>
    </location>
</feature>
<sequence>MIHRYIENSAQSPRDRDSASSTEYNTPQHYNFFPIGAANISALLVIIQHGESESSGCDNEAFLISTSPGLDATERSIATGILEHYPLPFPFPTAQATRSMFHPTIVAMPHQSHCEAWRSGDRIINYFIHILQSAAQFGETFRSPTQGREQLRTWDEKGIDPVRPMIATAVLYHFF</sequence>
<organism evidence="2 3">
    <name type="scientific">Athelia psychrophila</name>
    <dbReference type="NCBI Taxonomy" id="1759441"/>
    <lineage>
        <taxon>Eukaryota</taxon>
        <taxon>Fungi</taxon>
        <taxon>Dikarya</taxon>
        <taxon>Basidiomycota</taxon>
        <taxon>Agaricomycotina</taxon>
        <taxon>Agaricomycetes</taxon>
        <taxon>Agaricomycetidae</taxon>
        <taxon>Atheliales</taxon>
        <taxon>Atheliaceae</taxon>
        <taxon>Athelia</taxon>
    </lineage>
</organism>
<dbReference type="EMBL" id="KV419323">
    <property type="protein sequence ID" value="KZP01945.1"/>
    <property type="molecule type" value="Genomic_DNA"/>
</dbReference>
<evidence type="ECO:0000256" key="1">
    <source>
        <dbReference type="SAM" id="MobiDB-lite"/>
    </source>
</evidence>
<gene>
    <name evidence="2" type="ORF">FIBSPDRAFT_970791</name>
</gene>
<accession>A0A167SIB4</accession>